<feature type="compositionally biased region" description="Gly residues" evidence="1">
    <location>
        <begin position="86"/>
        <end position="108"/>
    </location>
</feature>
<feature type="chain" id="PRO_5032787872" evidence="2">
    <location>
        <begin position="23"/>
        <end position="116"/>
    </location>
</feature>
<name>A0A845MFB2_9PROT</name>
<feature type="compositionally biased region" description="Basic and acidic residues" evidence="1">
    <location>
        <begin position="63"/>
        <end position="75"/>
    </location>
</feature>
<dbReference type="EMBL" id="WTVA01000003">
    <property type="protein sequence ID" value="MZR22332.1"/>
    <property type="molecule type" value="Genomic_DNA"/>
</dbReference>
<dbReference type="AlphaFoldDB" id="A0A845MFB2"/>
<keyword evidence="2" id="KW-0732">Signal</keyword>
<dbReference type="OrthoDB" id="7605531at2"/>
<organism evidence="3 4">
    <name type="scientific">Sneathiella chungangensis</name>
    <dbReference type="NCBI Taxonomy" id="1418234"/>
    <lineage>
        <taxon>Bacteria</taxon>
        <taxon>Pseudomonadati</taxon>
        <taxon>Pseudomonadota</taxon>
        <taxon>Alphaproteobacteria</taxon>
        <taxon>Sneathiellales</taxon>
        <taxon>Sneathiellaceae</taxon>
        <taxon>Sneathiella</taxon>
    </lineage>
</organism>
<keyword evidence="4" id="KW-1185">Reference proteome</keyword>
<feature type="signal peptide" evidence="2">
    <location>
        <begin position="1"/>
        <end position="22"/>
    </location>
</feature>
<gene>
    <name evidence="3" type="ORF">GQF03_08315</name>
</gene>
<comment type="caution">
    <text evidence="3">The sequence shown here is derived from an EMBL/GenBank/DDBJ whole genome shotgun (WGS) entry which is preliminary data.</text>
</comment>
<evidence type="ECO:0000313" key="4">
    <source>
        <dbReference type="Proteomes" id="UP000445696"/>
    </source>
</evidence>
<dbReference type="Proteomes" id="UP000445696">
    <property type="component" value="Unassembled WGS sequence"/>
</dbReference>
<feature type="region of interest" description="Disordered" evidence="1">
    <location>
        <begin position="13"/>
        <end position="32"/>
    </location>
</feature>
<evidence type="ECO:0000256" key="2">
    <source>
        <dbReference type="SAM" id="SignalP"/>
    </source>
</evidence>
<reference evidence="3 4" key="1">
    <citation type="journal article" date="2014" name="Int. J. Syst. Evol. Microbiol.">
        <title>Sneathiella chungangensis sp. nov., isolated from a marine sand, and emended description of the genus Sneathiella.</title>
        <authorList>
            <person name="Siamphan C."/>
            <person name="Kim H."/>
            <person name="Lee J.S."/>
            <person name="Kim W."/>
        </authorList>
    </citation>
    <scope>NUCLEOTIDE SEQUENCE [LARGE SCALE GENOMIC DNA]</scope>
    <source>
        <strain evidence="3 4">KCTC 32476</strain>
    </source>
</reference>
<evidence type="ECO:0000313" key="3">
    <source>
        <dbReference type="EMBL" id="MZR22332.1"/>
    </source>
</evidence>
<evidence type="ECO:0000256" key="1">
    <source>
        <dbReference type="SAM" id="MobiDB-lite"/>
    </source>
</evidence>
<proteinExistence type="predicted"/>
<accession>A0A845MFB2</accession>
<feature type="region of interest" description="Disordered" evidence="1">
    <location>
        <begin position="63"/>
        <end position="116"/>
    </location>
</feature>
<sequence>MAAAVLALSLGLLGGPVGTAQAQQKDEPIYGSQMMTEQERMEYRNQMMNAKSDQEREQIRMEHHTQMQARAKERGVTLPENPPMGKGMGSGMGPGKGMDSGMGTGSGMGMKKKGGG</sequence>
<protein>
    <submittedName>
        <fullName evidence="3">Uncharacterized protein</fullName>
    </submittedName>
</protein>